<dbReference type="PANTHER" id="PTHR44051">
    <property type="entry name" value="GLUTATHIONE S-TRANSFERASE-RELATED"/>
    <property type="match status" value="1"/>
</dbReference>
<dbReference type="Proteomes" id="UP000184387">
    <property type="component" value="Unassembled WGS sequence"/>
</dbReference>
<dbReference type="InterPro" id="IPR004046">
    <property type="entry name" value="GST_C"/>
</dbReference>
<sequence>MSLKIYGVLRSRATRPIWAAKEMGIPFEHVPVIQAYRLKDHTAADAPLNTASSAFRGINPNGLIPTLEDDGFVLHESLAITLYLARKAGSPLGPQDAKEEGLTAMWSLWGRGIEDDCLAILQKKDPEAAANRLRAPFAVLDSALEASGGYLVGNRFTIADINLAEVIRYAQPDRSLFEAAPHVQAWITACQSRPAYQAMMKEREGEPV</sequence>
<dbReference type="PROSITE" id="PS50405">
    <property type="entry name" value="GST_CTER"/>
    <property type="match status" value="1"/>
</dbReference>
<dbReference type="SUPFAM" id="SSF47616">
    <property type="entry name" value="GST C-terminal domain-like"/>
    <property type="match status" value="1"/>
</dbReference>
<dbReference type="CDD" id="cd03046">
    <property type="entry name" value="GST_N_GTT1_like"/>
    <property type="match status" value="1"/>
</dbReference>
<evidence type="ECO:0000313" key="3">
    <source>
        <dbReference type="EMBL" id="SHJ98175.1"/>
    </source>
</evidence>
<name>A0A1M6NR47_9PROT</name>
<dbReference type="InterPro" id="IPR004045">
    <property type="entry name" value="Glutathione_S-Trfase_N"/>
</dbReference>
<evidence type="ECO:0000259" key="2">
    <source>
        <dbReference type="PROSITE" id="PS50405"/>
    </source>
</evidence>
<dbReference type="Gene3D" id="3.40.30.10">
    <property type="entry name" value="Glutaredoxin"/>
    <property type="match status" value="1"/>
</dbReference>
<dbReference type="SUPFAM" id="SSF52833">
    <property type="entry name" value="Thioredoxin-like"/>
    <property type="match status" value="1"/>
</dbReference>
<dbReference type="InterPro" id="IPR036249">
    <property type="entry name" value="Thioredoxin-like_sf"/>
</dbReference>
<dbReference type="InterPro" id="IPR010987">
    <property type="entry name" value="Glutathione-S-Trfase_C-like"/>
</dbReference>
<keyword evidence="4" id="KW-1185">Reference proteome</keyword>
<dbReference type="RefSeq" id="WP_073137773.1">
    <property type="nucleotide sequence ID" value="NZ_FQZF01000027.1"/>
</dbReference>
<dbReference type="PROSITE" id="PS50404">
    <property type="entry name" value="GST_NTER"/>
    <property type="match status" value="1"/>
</dbReference>
<dbReference type="Pfam" id="PF00043">
    <property type="entry name" value="GST_C"/>
    <property type="match status" value="1"/>
</dbReference>
<dbReference type="SFLD" id="SFLDS00019">
    <property type="entry name" value="Glutathione_Transferase_(cytos"/>
    <property type="match status" value="1"/>
</dbReference>
<protein>
    <submittedName>
        <fullName evidence="3">Glutathione S-transferase</fullName>
    </submittedName>
</protein>
<proteinExistence type="predicted"/>
<dbReference type="InterPro" id="IPR036282">
    <property type="entry name" value="Glutathione-S-Trfase_C_sf"/>
</dbReference>
<keyword evidence="3" id="KW-0808">Transferase</keyword>
<dbReference type="AlphaFoldDB" id="A0A1M6NR47"/>
<feature type="domain" description="GST N-terminal" evidence="1">
    <location>
        <begin position="1"/>
        <end position="92"/>
    </location>
</feature>
<dbReference type="GO" id="GO:0016740">
    <property type="term" value="F:transferase activity"/>
    <property type="evidence" value="ECO:0007669"/>
    <property type="project" value="UniProtKB-KW"/>
</dbReference>
<dbReference type="PANTHER" id="PTHR44051:SF8">
    <property type="entry name" value="GLUTATHIONE S-TRANSFERASE GSTA"/>
    <property type="match status" value="1"/>
</dbReference>
<dbReference type="STRING" id="198092.SAMN02745194_03870"/>
<dbReference type="Pfam" id="PF13409">
    <property type="entry name" value="GST_N_2"/>
    <property type="match status" value="1"/>
</dbReference>
<gene>
    <name evidence="3" type="ORF">SAMN02745194_03870</name>
</gene>
<dbReference type="OrthoDB" id="9810080at2"/>
<feature type="domain" description="GST C-terminal" evidence="2">
    <location>
        <begin position="96"/>
        <end position="208"/>
    </location>
</feature>
<organism evidence="3 4">
    <name type="scientific">Muricoccus roseus</name>
    <dbReference type="NCBI Taxonomy" id="198092"/>
    <lineage>
        <taxon>Bacteria</taxon>
        <taxon>Pseudomonadati</taxon>
        <taxon>Pseudomonadota</taxon>
        <taxon>Alphaproteobacteria</taxon>
        <taxon>Acetobacterales</taxon>
        <taxon>Roseomonadaceae</taxon>
        <taxon>Muricoccus</taxon>
    </lineage>
</organism>
<evidence type="ECO:0000313" key="4">
    <source>
        <dbReference type="Proteomes" id="UP000184387"/>
    </source>
</evidence>
<reference evidence="3 4" key="1">
    <citation type="submission" date="2016-11" db="EMBL/GenBank/DDBJ databases">
        <authorList>
            <person name="Jaros S."/>
            <person name="Januszkiewicz K."/>
            <person name="Wedrychowicz H."/>
        </authorList>
    </citation>
    <scope>NUCLEOTIDE SEQUENCE [LARGE SCALE GENOMIC DNA]</scope>
    <source>
        <strain evidence="3 4">DSM 14916</strain>
    </source>
</reference>
<dbReference type="SFLD" id="SFLDG00358">
    <property type="entry name" value="Main_(cytGST)"/>
    <property type="match status" value="1"/>
</dbReference>
<dbReference type="InterPro" id="IPR040079">
    <property type="entry name" value="Glutathione_S-Trfase"/>
</dbReference>
<accession>A0A1M6NR47</accession>
<dbReference type="Gene3D" id="1.20.1050.10">
    <property type="match status" value="1"/>
</dbReference>
<evidence type="ECO:0000259" key="1">
    <source>
        <dbReference type="PROSITE" id="PS50404"/>
    </source>
</evidence>
<dbReference type="EMBL" id="FQZF01000027">
    <property type="protein sequence ID" value="SHJ98175.1"/>
    <property type="molecule type" value="Genomic_DNA"/>
</dbReference>